<sequence>MQAAGGLKKRKRRNLAKVSADGVVLYDRDADIFDPYVLHPQYKNHQDFPNAFGNSGGDVTIRVTSPHAPPRSERDGAWSGTSSAYREELEEFRYGRNARVTRDPKFTSTHAAVDIEDDPEYRPVSSVMTGELPPHNRPVLLSDNHITRLRNIMLLGMTSLAFPWKFNRKTHQIDKWSPCMERIWKVVWTLTTIQSTCITGFQFYSFFSRMGTDEDGSWRPVFQSSFSVLWYCYSVALNICMYKYRDAIRHYVNSLFAMNAKLVDEYLINADDHKEGGQILLNVSIPTNITQTFISVSLFLTFPNSPWYLYSYIYDPTHGWWWLIPGALQEFVVIGQILSQYLLIAWIVVAHANSVEFWLQEAHKLNDSDMTRPELRDPHNAVRVYRTLQMLTTVFNDAMAPMAVSVNKMINWTALIPCGFVLIRSMNQKVVEEFPGILTYPFGVIDCVTCSYGVLQMSARMYDISASLLTSWSQTRHKALRKILISCPVLKVKIGRLYIVTTSTTITYFKSALDYIINAIVSFP</sequence>
<dbReference type="OrthoDB" id="8268880at2759"/>
<evidence type="ECO:0000313" key="2">
    <source>
        <dbReference type="Proteomes" id="UP000198287"/>
    </source>
</evidence>
<evidence type="ECO:0008006" key="3">
    <source>
        <dbReference type="Google" id="ProtNLM"/>
    </source>
</evidence>
<organism evidence="1 2">
    <name type="scientific">Folsomia candida</name>
    <name type="common">Springtail</name>
    <dbReference type="NCBI Taxonomy" id="158441"/>
    <lineage>
        <taxon>Eukaryota</taxon>
        <taxon>Metazoa</taxon>
        <taxon>Ecdysozoa</taxon>
        <taxon>Arthropoda</taxon>
        <taxon>Hexapoda</taxon>
        <taxon>Collembola</taxon>
        <taxon>Entomobryomorpha</taxon>
        <taxon>Isotomoidea</taxon>
        <taxon>Isotomidae</taxon>
        <taxon>Proisotominae</taxon>
        <taxon>Folsomia</taxon>
    </lineage>
</organism>
<keyword evidence="2" id="KW-1185">Reference proteome</keyword>
<name>A0A226F5M7_FOLCA</name>
<dbReference type="EMBL" id="LNIX01000001">
    <property type="protein sequence ID" value="OXA65105.1"/>
    <property type="molecule type" value="Genomic_DNA"/>
</dbReference>
<proteinExistence type="predicted"/>
<reference evidence="1 2" key="1">
    <citation type="submission" date="2015-12" db="EMBL/GenBank/DDBJ databases">
        <title>The genome of Folsomia candida.</title>
        <authorList>
            <person name="Faddeeva A."/>
            <person name="Derks M.F."/>
            <person name="Anvar Y."/>
            <person name="Smit S."/>
            <person name="Van Straalen N."/>
            <person name="Roelofs D."/>
        </authorList>
    </citation>
    <scope>NUCLEOTIDE SEQUENCE [LARGE SCALE GENOMIC DNA]</scope>
    <source>
        <strain evidence="1 2">VU population</strain>
        <tissue evidence="1">Whole body</tissue>
    </source>
</reference>
<dbReference type="AlphaFoldDB" id="A0A226F5M7"/>
<comment type="caution">
    <text evidence="1">The sequence shown here is derived from an EMBL/GenBank/DDBJ whole genome shotgun (WGS) entry which is preliminary data.</text>
</comment>
<protein>
    <recommendedName>
        <fullName evidence="3">Odorant receptor</fullName>
    </recommendedName>
</protein>
<gene>
    <name evidence="1" type="ORF">Fcan01_01306</name>
</gene>
<accession>A0A226F5M7</accession>
<evidence type="ECO:0000313" key="1">
    <source>
        <dbReference type="EMBL" id="OXA65105.1"/>
    </source>
</evidence>
<dbReference type="Proteomes" id="UP000198287">
    <property type="component" value="Unassembled WGS sequence"/>
</dbReference>